<accession>A0ABM3I6I7</accession>
<dbReference type="InterPro" id="IPR055414">
    <property type="entry name" value="LRR_R13L4/SHOC2-like"/>
</dbReference>
<dbReference type="Gene3D" id="3.40.50.300">
    <property type="entry name" value="P-loop containing nucleotide triphosphate hydrolases"/>
    <property type="match status" value="1"/>
</dbReference>
<dbReference type="GeneID" id="107426872"/>
<evidence type="ECO:0000259" key="4">
    <source>
        <dbReference type="Pfam" id="PF23559"/>
    </source>
</evidence>
<dbReference type="InterPro" id="IPR042197">
    <property type="entry name" value="Apaf_helical"/>
</dbReference>
<protein>
    <submittedName>
        <fullName evidence="7">Late blight resistance protein homolog R1B-16</fullName>
    </submittedName>
</protein>
<dbReference type="RefSeq" id="XP_048321588.2">
    <property type="nucleotide sequence ID" value="XM_048465631.2"/>
</dbReference>
<dbReference type="SUPFAM" id="SSF52540">
    <property type="entry name" value="P-loop containing nucleoside triphosphate hydrolases"/>
    <property type="match status" value="1"/>
</dbReference>
<dbReference type="InterPro" id="IPR044974">
    <property type="entry name" value="Disease_R_plants"/>
</dbReference>
<evidence type="ECO:0000313" key="7">
    <source>
        <dbReference type="RefSeq" id="XP_048321588.2"/>
    </source>
</evidence>
<keyword evidence="2" id="KW-0611">Plant defense</keyword>
<feature type="domain" description="Disease resistance protein winged helix" evidence="4">
    <location>
        <begin position="339"/>
        <end position="409"/>
    </location>
</feature>
<evidence type="ECO:0000259" key="5">
    <source>
        <dbReference type="Pfam" id="PF23598"/>
    </source>
</evidence>
<dbReference type="InterPro" id="IPR036388">
    <property type="entry name" value="WH-like_DNA-bd_sf"/>
</dbReference>
<dbReference type="Pfam" id="PF23559">
    <property type="entry name" value="WHD_DRP"/>
    <property type="match status" value="1"/>
</dbReference>
<keyword evidence="6" id="KW-1185">Reference proteome</keyword>
<dbReference type="InterPro" id="IPR058922">
    <property type="entry name" value="WHD_DRP"/>
</dbReference>
<dbReference type="InterPro" id="IPR032675">
    <property type="entry name" value="LRR_dom_sf"/>
</dbReference>
<dbReference type="InterPro" id="IPR002182">
    <property type="entry name" value="NB-ARC"/>
</dbReference>
<dbReference type="InterPro" id="IPR027417">
    <property type="entry name" value="P-loop_NTPase"/>
</dbReference>
<reference evidence="7" key="1">
    <citation type="submission" date="2025-08" db="UniProtKB">
        <authorList>
            <consortium name="RefSeq"/>
        </authorList>
    </citation>
    <scope>IDENTIFICATION</scope>
    <source>
        <tissue evidence="7">Seedling</tissue>
    </source>
</reference>
<dbReference type="PANTHER" id="PTHR23155">
    <property type="entry name" value="DISEASE RESISTANCE PROTEIN RP"/>
    <property type="match status" value="1"/>
</dbReference>
<dbReference type="PRINTS" id="PR00364">
    <property type="entry name" value="DISEASERSIST"/>
</dbReference>
<name>A0ABM3I6I7_ZIZJJ</name>
<evidence type="ECO:0000259" key="3">
    <source>
        <dbReference type="Pfam" id="PF00931"/>
    </source>
</evidence>
<feature type="domain" description="NB-ARC" evidence="3">
    <location>
        <begin position="90"/>
        <end position="259"/>
    </location>
</feature>
<dbReference type="Gene3D" id="1.10.10.10">
    <property type="entry name" value="Winged helix-like DNA-binding domain superfamily/Winged helix DNA-binding domain"/>
    <property type="match status" value="1"/>
</dbReference>
<evidence type="ECO:0000256" key="2">
    <source>
        <dbReference type="ARBA" id="ARBA00022821"/>
    </source>
</evidence>
<dbReference type="Gene3D" id="3.80.10.10">
    <property type="entry name" value="Ribonuclease Inhibitor"/>
    <property type="match status" value="1"/>
</dbReference>
<keyword evidence="1" id="KW-0677">Repeat</keyword>
<dbReference type="SUPFAM" id="SSF52058">
    <property type="entry name" value="L domain-like"/>
    <property type="match status" value="1"/>
</dbReference>
<dbReference type="Proteomes" id="UP001652623">
    <property type="component" value="Chromosome 11"/>
</dbReference>
<sequence length="769" mass="88922">MCIVEVIKQRRRNFIGEFIHSFDHANMLHHAASNITNIKNIIREIYNNRNMYGIEEEAEASSGDAEQAYQLLERRRRYLEEDDVVGYVDDTETLAKKLIQGTPQRDVISIIGMGGLGKSTLAKKVYNNSNVKNHFRCQAWVYVSQEYKIRELLLSILKCLIPISEEIYEMPDEELKRTLCENLKGKRYLLVMDDIWKTQVWDEIKDSFPNELTGSRILITSRIKEVAMYASKNDPHFLRLLNENESWELFCKKMFRGESCPSNLEELGKQIVRCCKGLPLSIIVLGGILALKEKSYFTWSKWLCRDNLIQDKTQCLDILGLSYIDLPRYLRSCFLNVGVFPEDYEISARQLTKLGIAEGFIQGTCNREEEDVAEDYLEELIDRSLIQVASRRSDGGVKTCRIHDLLRDFCIKEGAQQKFLVVHSNPKHSLTNKPRRVSILCETSQCLSLDHWDPSCARSLLLFNSQLNFDTNHWRWIYKGFKLIRALYLKKLVSSIPKQLGKLIHLRYLMIDGDKYDRLNAIPASICKLPFLQTIDIKFCVINWLPKDIWRMKQLRYLKISKGIRLPVPRITMYESTLSNLQVLSRLVVTSQTVSLVTKCRFPNVRKLNLGHDDNNLSEDKQKALLASLEKLQSLETLKISGFRIVQPHFDIFPSNPTKISIDQCYLDRDHMRMLGRLTNLRVLKITMAGPMSISCISGEFPQLEVFQMVHVDIPVWAMESGSMPNLQRLVIKGCKDLRYLPQELCCITTLRLVEVSQVSAELITSIRK</sequence>
<gene>
    <name evidence="7" type="primary">LOC107426872</name>
</gene>
<dbReference type="Pfam" id="PF00931">
    <property type="entry name" value="NB-ARC"/>
    <property type="match status" value="1"/>
</dbReference>
<dbReference type="Gene3D" id="1.10.8.430">
    <property type="entry name" value="Helical domain of apoptotic protease-activating factors"/>
    <property type="match status" value="1"/>
</dbReference>
<dbReference type="Pfam" id="PF23598">
    <property type="entry name" value="LRR_14"/>
    <property type="match status" value="1"/>
</dbReference>
<organism evidence="6 7">
    <name type="scientific">Ziziphus jujuba</name>
    <name type="common">Chinese jujube</name>
    <name type="synonym">Ziziphus sativa</name>
    <dbReference type="NCBI Taxonomy" id="326968"/>
    <lineage>
        <taxon>Eukaryota</taxon>
        <taxon>Viridiplantae</taxon>
        <taxon>Streptophyta</taxon>
        <taxon>Embryophyta</taxon>
        <taxon>Tracheophyta</taxon>
        <taxon>Spermatophyta</taxon>
        <taxon>Magnoliopsida</taxon>
        <taxon>eudicotyledons</taxon>
        <taxon>Gunneridae</taxon>
        <taxon>Pentapetalae</taxon>
        <taxon>rosids</taxon>
        <taxon>fabids</taxon>
        <taxon>Rosales</taxon>
        <taxon>Rhamnaceae</taxon>
        <taxon>Paliureae</taxon>
        <taxon>Ziziphus</taxon>
    </lineage>
</organism>
<dbReference type="PANTHER" id="PTHR23155:SF1193">
    <property type="entry name" value="DISEASE RESISTANCE PROTEIN RPP13-RELATED"/>
    <property type="match status" value="1"/>
</dbReference>
<evidence type="ECO:0000313" key="6">
    <source>
        <dbReference type="Proteomes" id="UP001652623"/>
    </source>
</evidence>
<evidence type="ECO:0000256" key="1">
    <source>
        <dbReference type="ARBA" id="ARBA00022737"/>
    </source>
</evidence>
<proteinExistence type="predicted"/>
<feature type="domain" description="Disease resistance R13L4/SHOC-2-like LRR" evidence="5">
    <location>
        <begin position="477"/>
        <end position="643"/>
    </location>
</feature>